<dbReference type="EMBL" id="FR824271">
    <property type="protein sequence ID" value="CCA24199.1"/>
    <property type="molecule type" value="Genomic_DNA"/>
</dbReference>
<gene>
    <name evidence="1" type="primary">AlNc14C226G9219</name>
    <name evidence="1" type="ORF">ALNC14_103430</name>
</gene>
<dbReference type="AlphaFoldDB" id="F0WS81"/>
<sequence length="108" mass="12300">MSQVGIDTIQRFHISTSPQELTIHHTLSIFPPFVQETLIVDDIFYAYIGRNPKFLSDVYNSQSNQEDADPFIASLDSSGMITAKCDTHSQLPIEEYKIMYCCDCFVRA</sequence>
<name>F0WS81_9STRA</name>
<accession>F0WS81</accession>
<protein>
    <submittedName>
        <fullName evidence="1">AlNc14C226G9219 protein</fullName>
    </submittedName>
</protein>
<reference evidence="1" key="1">
    <citation type="journal article" date="2011" name="PLoS Biol.">
        <title>Gene gain and loss during evolution of obligate parasitism in the white rust pathogen of Arabidopsis thaliana.</title>
        <authorList>
            <person name="Kemen E."/>
            <person name="Gardiner A."/>
            <person name="Schultz-Larsen T."/>
            <person name="Kemen A.C."/>
            <person name="Balmuth A.L."/>
            <person name="Robert-Seilaniantz A."/>
            <person name="Bailey K."/>
            <person name="Holub E."/>
            <person name="Studholme D.J."/>
            <person name="Maclean D."/>
            <person name="Jones J.D."/>
        </authorList>
    </citation>
    <scope>NUCLEOTIDE SEQUENCE</scope>
</reference>
<proteinExistence type="predicted"/>
<organism evidence="1">
    <name type="scientific">Albugo laibachii Nc14</name>
    <dbReference type="NCBI Taxonomy" id="890382"/>
    <lineage>
        <taxon>Eukaryota</taxon>
        <taxon>Sar</taxon>
        <taxon>Stramenopiles</taxon>
        <taxon>Oomycota</taxon>
        <taxon>Peronosporomycetes</taxon>
        <taxon>Albuginales</taxon>
        <taxon>Albuginaceae</taxon>
        <taxon>Albugo</taxon>
    </lineage>
</organism>
<evidence type="ECO:0000313" key="1">
    <source>
        <dbReference type="EMBL" id="CCA24199.1"/>
    </source>
</evidence>
<reference evidence="1" key="2">
    <citation type="submission" date="2011-02" db="EMBL/GenBank/DDBJ databases">
        <authorList>
            <person name="MacLean D."/>
        </authorList>
    </citation>
    <scope>NUCLEOTIDE SEQUENCE</scope>
</reference>
<dbReference type="HOGENOM" id="CLU_2201946_0_0_1"/>